<reference evidence="1 2" key="1">
    <citation type="submission" date="2019-09" db="EMBL/GenBank/DDBJ databases">
        <title>Genome sequencing of Ng87 strain.</title>
        <authorList>
            <person name="Karasev E.S."/>
            <person name="Andronov E."/>
        </authorList>
    </citation>
    <scope>NUCLEOTIDE SEQUENCE [LARGE SCALE GENOMIC DNA]</scope>
    <source>
        <strain evidence="1 2">Ng87</strain>
    </source>
</reference>
<comment type="caution">
    <text evidence="1">The sequence shown here is derived from an EMBL/GenBank/DDBJ whole genome shotgun (WGS) entry which is preliminary data.</text>
</comment>
<evidence type="ECO:0000313" key="1">
    <source>
        <dbReference type="EMBL" id="KAB1085936.1"/>
    </source>
</evidence>
<accession>A0A6A1TP07</accession>
<organism evidence="1 2">
    <name type="scientific">Neorhizobium galegae</name>
    <name type="common">Rhizobium galegae</name>
    <dbReference type="NCBI Taxonomy" id="399"/>
    <lineage>
        <taxon>Bacteria</taxon>
        <taxon>Pseudomonadati</taxon>
        <taxon>Pseudomonadota</taxon>
        <taxon>Alphaproteobacteria</taxon>
        <taxon>Hyphomicrobiales</taxon>
        <taxon>Rhizobiaceae</taxon>
        <taxon>Rhizobium/Agrobacterium group</taxon>
        <taxon>Neorhizobium</taxon>
    </lineage>
</organism>
<protein>
    <submittedName>
        <fullName evidence="1">Uncharacterized protein</fullName>
    </submittedName>
</protein>
<gene>
    <name evidence="1" type="ORF">F4V91_05545</name>
</gene>
<sequence>MSVSSTFVFIECPIGIRTLLKTCDRRLFSADAGKPVLPFSGSNPIALTQYDGLHIRVTIHSHGPLNMVSLFSKARICSIAQPPTTDCNVFS</sequence>
<dbReference type="AlphaFoldDB" id="A0A6A1TP07"/>
<dbReference type="Proteomes" id="UP000386575">
    <property type="component" value="Unassembled WGS sequence"/>
</dbReference>
<dbReference type="RefSeq" id="WP_151041553.1">
    <property type="nucleotide sequence ID" value="NZ_JANFGR010000001.1"/>
</dbReference>
<name>A0A6A1TP07_NEOGA</name>
<evidence type="ECO:0000313" key="2">
    <source>
        <dbReference type="Proteomes" id="UP000386575"/>
    </source>
</evidence>
<dbReference type="EMBL" id="VZUL01000002">
    <property type="protein sequence ID" value="KAB1085936.1"/>
    <property type="molecule type" value="Genomic_DNA"/>
</dbReference>
<dbReference type="GeneID" id="43447783"/>
<proteinExistence type="predicted"/>